<dbReference type="PROSITE" id="PS50405">
    <property type="entry name" value="GST_CTER"/>
    <property type="match status" value="1"/>
</dbReference>
<dbReference type="PANTHER" id="PTHR43986">
    <property type="entry name" value="ELONGATION FACTOR 1-GAMMA"/>
    <property type="match status" value="1"/>
</dbReference>
<dbReference type="EMBL" id="JAWIZZ010000071">
    <property type="protein sequence ID" value="KAK5773752.1"/>
    <property type="molecule type" value="Genomic_DNA"/>
</dbReference>
<dbReference type="InterPro" id="IPR050802">
    <property type="entry name" value="EF-GSTs"/>
</dbReference>
<sequence length="220" mass="25650">MGLILYYAPNMIRPIVPLSLSRYFKLDIECKDISKEEGNFSKIFPLKLTPTLYDETSGWRLTEAIAINNFLIKTASEQPDSNFKSDTLLGWCIKSESEILRWESMAVSDFLNCEIDVIAPNIGLRPPDEKKQDIAVARLSKILDIYETQLHMNKGFLVGDHVTLADLVTASCFYFGFKFYFDSEWRKDYPNIVNWYNQTVKTPYFNDFFKDTKLLEKREF</sequence>
<dbReference type="GO" id="GO:0005737">
    <property type="term" value="C:cytoplasm"/>
    <property type="evidence" value="ECO:0007669"/>
    <property type="project" value="TreeGrafter"/>
</dbReference>
<evidence type="ECO:0000313" key="2">
    <source>
        <dbReference type="EMBL" id="KAK5773752.1"/>
    </source>
</evidence>
<dbReference type="InterPro" id="IPR036282">
    <property type="entry name" value="Glutathione-S-Trfase_C_sf"/>
</dbReference>
<dbReference type="InterPro" id="IPR010987">
    <property type="entry name" value="Glutathione-S-Trfase_C-like"/>
</dbReference>
<name>A0AAN7WLB0_9SACH</name>
<gene>
    <name evidence="2" type="ORF">RI543_005064</name>
</gene>
<reference evidence="3" key="1">
    <citation type="submission" date="2023-07" db="EMBL/GenBank/DDBJ databases">
        <title>A draft genome of Kazachstania heterogenica Y-27499.</title>
        <authorList>
            <person name="Donic C."/>
            <person name="Kralova J.S."/>
            <person name="Fidel L."/>
            <person name="Ben-Dor S."/>
            <person name="Jung S."/>
        </authorList>
    </citation>
    <scope>NUCLEOTIDE SEQUENCE [LARGE SCALE GENOMIC DNA]</scope>
    <source>
        <strain evidence="3">Y27499</strain>
    </source>
</reference>
<dbReference type="GO" id="GO:0006414">
    <property type="term" value="P:translational elongation"/>
    <property type="evidence" value="ECO:0007669"/>
    <property type="project" value="TreeGrafter"/>
</dbReference>
<dbReference type="GO" id="GO:0005634">
    <property type="term" value="C:nucleus"/>
    <property type="evidence" value="ECO:0007669"/>
    <property type="project" value="TreeGrafter"/>
</dbReference>
<dbReference type="InterPro" id="IPR036249">
    <property type="entry name" value="Thioredoxin-like_sf"/>
</dbReference>
<organism evidence="2 3">
    <name type="scientific">Arxiozyma heterogenica</name>
    <dbReference type="NCBI Taxonomy" id="278026"/>
    <lineage>
        <taxon>Eukaryota</taxon>
        <taxon>Fungi</taxon>
        <taxon>Dikarya</taxon>
        <taxon>Ascomycota</taxon>
        <taxon>Saccharomycotina</taxon>
        <taxon>Saccharomycetes</taxon>
        <taxon>Saccharomycetales</taxon>
        <taxon>Saccharomycetaceae</taxon>
        <taxon>Arxiozyma</taxon>
    </lineage>
</organism>
<proteinExistence type="predicted"/>
<accession>A0AAN7WLB0</accession>
<dbReference type="SUPFAM" id="SSF47616">
    <property type="entry name" value="GST C-terminal domain-like"/>
    <property type="match status" value="1"/>
</dbReference>
<dbReference type="AlphaFoldDB" id="A0AAN7WLB0"/>
<feature type="domain" description="GST C-terminal" evidence="1">
    <location>
        <begin position="92"/>
        <end position="220"/>
    </location>
</feature>
<dbReference type="InterPro" id="IPR004046">
    <property type="entry name" value="GST_C"/>
</dbReference>
<dbReference type="CDD" id="cd03181">
    <property type="entry name" value="GST_C_EF1Bgamma_like"/>
    <property type="match status" value="1"/>
</dbReference>
<dbReference type="FunFam" id="1.20.1050.10:FF:000006">
    <property type="entry name" value="Elongation factor 1 gamma"/>
    <property type="match status" value="1"/>
</dbReference>
<dbReference type="Pfam" id="PF00043">
    <property type="entry name" value="GST_C"/>
    <property type="match status" value="1"/>
</dbReference>
<evidence type="ECO:0000259" key="1">
    <source>
        <dbReference type="PROSITE" id="PS50405"/>
    </source>
</evidence>
<dbReference type="Gene3D" id="1.20.1050.10">
    <property type="match status" value="1"/>
</dbReference>
<evidence type="ECO:0000313" key="3">
    <source>
        <dbReference type="Proteomes" id="UP001306508"/>
    </source>
</evidence>
<dbReference type="Gene3D" id="3.40.30.10">
    <property type="entry name" value="Glutaredoxin"/>
    <property type="match status" value="1"/>
</dbReference>
<protein>
    <recommendedName>
        <fullName evidence="1">GST C-terminal domain-containing protein</fullName>
    </recommendedName>
</protein>
<dbReference type="PANTHER" id="PTHR43986:SF1">
    <property type="entry name" value="ELONGATION FACTOR 1-GAMMA"/>
    <property type="match status" value="1"/>
</dbReference>
<dbReference type="SUPFAM" id="SSF52833">
    <property type="entry name" value="Thioredoxin-like"/>
    <property type="match status" value="1"/>
</dbReference>
<comment type="caution">
    <text evidence="2">The sequence shown here is derived from an EMBL/GenBank/DDBJ whole genome shotgun (WGS) entry which is preliminary data.</text>
</comment>
<dbReference type="Proteomes" id="UP001306508">
    <property type="component" value="Unassembled WGS sequence"/>
</dbReference>
<keyword evidence="3" id="KW-1185">Reference proteome</keyword>